<evidence type="ECO:0000256" key="4">
    <source>
        <dbReference type="ARBA" id="ARBA00023136"/>
    </source>
</evidence>
<feature type="transmembrane region" description="Helical" evidence="7">
    <location>
        <begin position="82"/>
        <end position="104"/>
    </location>
</feature>
<keyword evidence="2 7" id="KW-0812">Transmembrane</keyword>
<protein>
    <submittedName>
        <fullName evidence="9">Extracellular membrane protein, 8-cysteine region, CFEM</fullName>
    </submittedName>
</protein>
<evidence type="ECO:0000256" key="7">
    <source>
        <dbReference type="SAM" id="Phobius"/>
    </source>
</evidence>
<feature type="transmembrane region" description="Helical" evidence="7">
    <location>
        <begin position="232"/>
        <end position="251"/>
    </location>
</feature>
<dbReference type="STRING" id="1380566.A0A179FA72"/>
<gene>
    <name evidence="9" type="ORF">VFPPC_07018</name>
</gene>
<dbReference type="RefSeq" id="XP_018140050.1">
    <property type="nucleotide sequence ID" value="XM_018285952.1"/>
</dbReference>
<keyword evidence="4 7" id="KW-0472">Membrane</keyword>
<evidence type="ECO:0000256" key="2">
    <source>
        <dbReference type="ARBA" id="ARBA00022692"/>
    </source>
</evidence>
<dbReference type="InterPro" id="IPR052337">
    <property type="entry name" value="SAT4-like"/>
</dbReference>
<keyword evidence="10" id="KW-1185">Reference proteome</keyword>
<feature type="transmembrane region" description="Helical" evidence="7">
    <location>
        <begin position="192"/>
        <end position="212"/>
    </location>
</feature>
<comment type="caution">
    <text evidence="9">The sequence shown here is derived from an EMBL/GenBank/DDBJ whole genome shotgun (WGS) entry which is preliminary data.</text>
</comment>
<reference evidence="9 10" key="1">
    <citation type="journal article" date="2016" name="PLoS Pathog.">
        <title>Biosynthesis of antibiotic leucinostatins in bio-control fungus Purpureocillium lilacinum and their inhibition on phytophthora revealed by genome mining.</title>
        <authorList>
            <person name="Wang G."/>
            <person name="Liu Z."/>
            <person name="Lin R."/>
            <person name="Li E."/>
            <person name="Mao Z."/>
            <person name="Ling J."/>
            <person name="Yang Y."/>
            <person name="Yin W.B."/>
            <person name="Xie B."/>
        </authorList>
    </citation>
    <scope>NUCLEOTIDE SEQUENCE [LARGE SCALE GENOMIC DNA]</scope>
    <source>
        <strain evidence="9">170</strain>
    </source>
</reference>
<sequence>MSISFGVITVLIGLVRIIYKKSIKATKTLSPDDWVIIVALALRIPGIVINVQGLARHGLGRDVWTLGPELVTFAQFFFAEEVMYFIELSLIKLALSLFFFYIFPSKNIRRLLLGTTIFNALYGGAFVIAAIFQCTPISYFWTKEFTPSNGHCINLNVFGWVHAAISIVLDVWLIAIPLSQIPALKLHWKKKVGVIIMFLVGTFVTIVSILRLQSLITFANSHNPTWDHYEVIYWSTIEINVGIICCCLPAMRPLLVRLIPGLGSGTNNAKSNMEDYSGGSQEQSKNNLSMNKEQYMLSNSQSSKSRLRRGSDTESVWRD</sequence>
<dbReference type="KEGG" id="pchm:VFPPC_07018"/>
<evidence type="ECO:0000256" key="6">
    <source>
        <dbReference type="SAM" id="MobiDB-lite"/>
    </source>
</evidence>
<dbReference type="Proteomes" id="UP000078397">
    <property type="component" value="Unassembled WGS sequence"/>
</dbReference>
<comment type="subcellular location">
    <subcellularLocation>
        <location evidence="1">Membrane</location>
        <topology evidence="1">Multi-pass membrane protein</topology>
    </subcellularLocation>
</comment>
<dbReference type="AlphaFoldDB" id="A0A179FA72"/>
<feature type="domain" description="Rhodopsin" evidence="8">
    <location>
        <begin position="23"/>
        <end position="256"/>
    </location>
</feature>
<dbReference type="PANTHER" id="PTHR33048">
    <property type="entry name" value="PTH11-LIKE INTEGRAL MEMBRANE PROTEIN (AFU_ORTHOLOGUE AFUA_5G11245)"/>
    <property type="match status" value="1"/>
</dbReference>
<evidence type="ECO:0000256" key="1">
    <source>
        <dbReference type="ARBA" id="ARBA00004141"/>
    </source>
</evidence>
<dbReference type="Pfam" id="PF20684">
    <property type="entry name" value="Fung_rhodopsin"/>
    <property type="match status" value="1"/>
</dbReference>
<dbReference type="EMBL" id="LSBJ02000007">
    <property type="protein sequence ID" value="OAQ62346.1"/>
    <property type="molecule type" value="Genomic_DNA"/>
</dbReference>
<keyword evidence="3 7" id="KW-1133">Transmembrane helix</keyword>
<organism evidence="9 10">
    <name type="scientific">Pochonia chlamydosporia 170</name>
    <dbReference type="NCBI Taxonomy" id="1380566"/>
    <lineage>
        <taxon>Eukaryota</taxon>
        <taxon>Fungi</taxon>
        <taxon>Dikarya</taxon>
        <taxon>Ascomycota</taxon>
        <taxon>Pezizomycotina</taxon>
        <taxon>Sordariomycetes</taxon>
        <taxon>Hypocreomycetidae</taxon>
        <taxon>Hypocreales</taxon>
        <taxon>Clavicipitaceae</taxon>
        <taxon>Pochonia</taxon>
    </lineage>
</organism>
<evidence type="ECO:0000256" key="5">
    <source>
        <dbReference type="ARBA" id="ARBA00038359"/>
    </source>
</evidence>
<comment type="similarity">
    <text evidence="5">Belongs to the SAT4 family.</text>
</comment>
<evidence type="ECO:0000313" key="9">
    <source>
        <dbReference type="EMBL" id="OAQ62346.1"/>
    </source>
</evidence>
<dbReference type="InterPro" id="IPR049326">
    <property type="entry name" value="Rhodopsin_dom_fungi"/>
</dbReference>
<name>A0A179FA72_METCM</name>
<feature type="transmembrane region" description="Helical" evidence="7">
    <location>
        <begin position="160"/>
        <end position="180"/>
    </location>
</feature>
<feature type="region of interest" description="Disordered" evidence="6">
    <location>
        <begin position="270"/>
        <end position="319"/>
    </location>
</feature>
<feature type="transmembrane region" description="Helical" evidence="7">
    <location>
        <begin position="6"/>
        <end position="22"/>
    </location>
</feature>
<evidence type="ECO:0000259" key="8">
    <source>
        <dbReference type="Pfam" id="PF20684"/>
    </source>
</evidence>
<feature type="compositionally biased region" description="Basic and acidic residues" evidence="6">
    <location>
        <begin position="309"/>
        <end position="319"/>
    </location>
</feature>
<feature type="compositionally biased region" description="Polar residues" evidence="6">
    <location>
        <begin position="278"/>
        <end position="304"/>
    </location>
</feature>
<feature type="transmembrane region" description="Helical" evidence="7">
    <location>
        <begin position="116"/>
        <end position="140"/>
    </location>
</feature>
<dbReference type="GeneID" id="28849946"/>
<proteinExistence type="inferred from homology"/>
<evidence type="ECO:0000256" key="3">
    <source>
        <dbReference type="ARBA" id="ARBA00022989"/>
    </source>
</evidence>
<evidence type="ECO:0000313" key="10">
    <source>
        <dbReference type="Proteomes" id="UP000078397"/>
    </source>
</evidence>
<dbReference type="GO" id="GO:0016020">
    <property type="term" value="C:membrane"/>
    <property type="evidence" value="ECO:0007669"/>
    <property type="project" value="UniProtKB-SubCell"/>
</dbReference>
<dbReference type="OrthoDB" id="2496787at2759"/>
<accession>A0A179FA72</accession>
<dbReference type="PANTHER" id="PTHR33048:SF143">
    <property type="entry name" value="EXTRACELLULAR MEMBRANE PROTEIN CFEM DOMAIN-CONTAINING PROTEIN-RELATED"/>
    <property type="match status" value="1"/>
</dbReference>